<comment type="caution">
    <text evidence="2">The sequence shown here is derived from an EMBL/GenBank/DDBJ whole genome shotgun (WGS) entry which is preliminary data.</text>
</comment>
<evidence type="ECO:0000256" key="1">
    <source>
        <dbReference type="SAM" id="Phobius"/>
    </source>
</evidence>
<sequence>MNDKNLISILVMRDDKDVYRVRMHPWCVKALIYGTILVGLCAVLGGYGVFYFWNENKQLDIDLQNMQNTLLDNNMELKRLRNIEKMQQYDVNGSAALDTKIIEIKNNNTDKSYINLNDIFGSIDKNVLIASNVQAKFIKKFINLSFDINKRNFEDNGVVNGNVVIHIVSSSGDVVDVETRSDMFFELRRMKQYNVRIPIPKQLVKNDIFGIRITINQSPGKTVFRETYLLSNILL</sequence>
<keyword evidence="1" id="KW-0812">Transmembrane</keyword>
<keyword evidence="1" id="KW-1133">Transmembrane helix</keyword>
<accession>A0A194AHI7</accession>
<dbReference type="STRING" id="1592317.DPF_1258"/>
<evidence type="ECO:0000313" key="2">
    <source>
        <dbReference type="EMBL" id="GAU08546.1"/>
    </source>
</evidence>
<evidence type="ECO:0000313" key="3">
    <source>
        <dbReference type="Proteomes" id="UP000095200"/>
    </source>
</evidence>
<organism evidence="2 3">
    <name type="scientific">Desulfoplanes formicivorans</name>
    <dbReference type="NCBI Taxonomy" id="1592317"/>
    <lineage>
        <taxon>Bacteria</taxon>
        <taxon>Pseudomonadati</taxon>
        <taxon>Thermodesulfobacteriota</taxon>
        <taxon>Desulfovibrionia</taxon>
        <taxon>Desulfovibrionales</taxon>
        <taxon>Desulfoplanaceae</taxon>
        <taxon>Desulfoplanes</taxon>
    </lineage>
</organism>
<dbReference type="RefSeq" id="WP_069858153.1">
    <property type="nucleotide sequence ID" value="NZ_BDFE01000015.1"/>
</dbReference>
<feature type="transmembrane region" description="Helical" evidence="1">
    <location>
        <begin position="30"/>
        <end position="53"/>
    </location>
</feature>
<keyword evidence="1" id="KW-0472">Membrane</keyword>
<dbReference type="Proteomes" id="UP000095200">
    <property type="component" value="Unassembled WGS sequence"/>
</dbReference>
<protein>
    <submittedName>
        <fullName evidence="2">Uncharacterized protein</fullName>
    </submittedName>
</protein>
<dbReference type="OrthoDB" id="5456782at2"/>
<keyword evidence="3" id="KW-1185">Reference proteome</keyword>
<proteinExistence type="predicted"/>
<dbReference type="AlphaFoldDB" id="A0A194AHI7"/>
<reference evidence="3" key="1">
    <citation type="submission" date="2016-06" db="EMBL/GenBank/DDBJ databases">
        <title>Draft genome sequence of Desulfoplanes formicivorans strain Pf12B.</title>
        <authorList>
            <person name="Watanabe M."/>
            <person name="Kojima H."/>
            <person name="Fukui M."/>
        </authorList>
    </citation>
    <scope>NUCLEOTIDE SEQUENCE [LARGE SCALE GENOMIC DNA]</scope>
    <source>
        <strain evidence="3">Pf12B</strain>
    </source>
</reference>
<name>A0A194AHI7_9BACT</name>
<gene>
    <name evidence="2" type="ORF">DPF_1258</name>
</gene>
<dbReference type="EMBL" id="BDFE01000015">
    <property type="protein sequence ID" value="GAU08546.1"/>
    <property type="molecule type" value="Genomic_DNA"/>
</dbReference>